<comment type="caution">
    <text evidence="1">The sequence shown here is derived from an EMBL/GenBank/DDBJ whole genome shotgun (WGS) entry which is preliminary data.</text>
</comment>
<evidence type="ECO:0000313" key="2">
    <source>
        <dbReference type="Proteomes" id="UP001149090"/>
    </source>
</evidence>
<evidence type="ECO:0000313" key="1">
    <source>
        <dbReference type="EMBL" id="KAJ5066348.1"/>
    </source>
</evidence>
<keyword evidence="2" id="KW-1185">Reference proteome</keyword>
<reference evidence="1" key="1">
    <citation type="submission" date="2022-10" db="EMBL/GenBank/DDBJ databases">
        <title>Novel sulphate-reducing endosymbionts in the free-living metamonad Anaeramoeba.</title>
        <authorList>
            <person name="Jerlstrom-Hultqvist J."/>
            <person name="Cepicka I."/>
            <person name="Gallot-Lavallee L."/>
            <person name="Salas-Leiva D."/>
            <person name="Curtis B.A."/>
            <person name="Zahonova K."/>
            <person name="Pipaliya S."/>
            <person name="Dacks J."/>
            <person name="Roger A.J."/>
        </authorList>
    </citation>
    <scope>NUCLEOTIDE SEQUENCE</scope>
    <source>
        <strain evidence="1">BMAN</strain>
    </source>
</reference>
<sequence length="101" mass="12029">MEKINEDQIIKLKETFLQFSEICRKTFKKKKNEQVLLINEVILLNNLIKDSIQKILNTSPNLQSIIKENENENNKITFQILLSKFIQEFEELKAFKKSKED</sequence>
<dbReference type="AlphaFoldDB" id="A0A9Q0L5J7"/>
<gene>
    <name evidence="1" type="ORF">M0811_13727</name>
</gene>
<name>A0A9Q0L5J7_ANAIG</name>
<accession>A0A9Q0L5J7</accession>
<dbReference type="Proteomes" id="UP001149090">
    <property type="component" value="Unassembled WGS sequence"/>
</dbReference>
<organism evidence="1 2">
    <name type="scientific">Anaeramoeba ignava</name>
    <name type="common">Anaerobic marine amoeba</name>
    <dbReference type="NCBI Taxonomy" id="1746090"/>
    <lineage>
        <taxon>Eukaryota</taxon>
        <taxon>Metamonada</taxon>
        <taxon>Anaeramoebidae</taxon>
        <taxon>Anaeramoeba</taxon>
    </lineage>
</organism>
<proteinExistence type="predicted"/>
<dbReference type="EMBL" id="JAPDFW010000146">
    <property type="protein sequence ID" value="KAJ5066348.1"/>
    <property type="molecule type" value="Genomic_DNA"/>
</dbReference>
<protein>
    <submittedName>
        <fullName evidence="1">Transcription factor</fullName>
    </submittedName>
</protein>